<dbReference type="GO" id="GO:0000156">
    <property type="term" value="F:phosphorelay response regulator activity"/>
    <property type="evidence" value="ECO:0007669"/>
    <property type="project" value="InterPro"/>
</dbReference>
<evidence type="ECO:0000313" key="4">
    <source>
        <dbReference type="EMBL" id="MBT1710487.1"/>
    </source>
</evidence>
<dbReference type="SMART" id="SM00448">
    <property type="entry name" value="REC"/>
    <property type="match status" value="1"/>
</dbReference>
<evidence type="ECO:0000259" key="2">
    <source>
        <dbReference type="PROSITE" id="PS50110"/>
    </source>
</evidence>
<dbReference type="InterPro" id="IPR046947">
    <property type="entry name" value="LytR-like"/>
</dbReference>
<dbReference type="Gene3D" id="3.40.50.2300">
    <property type="match status" value="1"/>
</dbReference>
<dbReference type="Pfam" id="PF00072">
    <property type="entry name" value="Response_reg"/>
    <property type="match status" value="1"/>
</dbReference>
<dbReference type="SUPFAM" id="SSF52172">
    <property type="entry name" value="CheY-like"/>
    <property type="match status" value="1"/>
</dbReference>
<accession>A0AAP2GWE1</accession>
<protein>
    <submittedName>
        <fullName evidence="4">LytTR family DNA-binding domain-containing protein</fullName>
    </submittedName>
</protein>
<dbReference type="InterPro" id="IPR001789">
    <property type="entry name" value="Sig_transdc_resp-reg_receiver"/>
</dbReference>
<dbReference type="Pfam" id="PF04397">
    <property type="entry name" value="LytTR"/>
    <property type="match status" value="1"/>
</dbReference>
<dbReference type="InterPro" id="IPR011006">
    <property type="entry name" value="CheY-like_superfamily"/>
</dbReference>
<name>A0AAP2GWE1_9BACT</name>
<feature type="domain" description="Response regulatory" evidence="2">
    <location>
        <begin position="2"/>
        <end position="115"/>
    </location>
</feature>
<evidence type="ECO:0000313" key="5">
    <source>
        <dbReference type="Proteomes" id="UP001319080"/>
    </source>
</evidence>
<dbReference type="PANTHER" id="PTHR37299:SF1">
    <property type="entry name" value="STAGE 0 SPORULATION PROTEIN A HOMOLOG"/>
    <property type="match status" value="1"/>
</dbReference>
<keyword evidence="5" id="KW-1185">Reference proteome</keyword>
<dbReference type="PROSITE" id="PS50930">
    <property type="entry name" value="HTH_LYTTR"/>
    <property type="match status" value="1"/>
</dbReference>
<dbReference type="Gene3D" id="2.40.50.1020">
    <property type="entry name" value="LytTr DNA-binding domain"/>
    <property type="match status" value="1"/>
</dbReference>
<dbReference type="PANTHER" id="PTHR37299">
    <property type="entry name" value="TRANSCRIPTIONAL REGULATOR-RELATED"/>
    <property type="match status" value="1"/>
</dbReference>
<feature type="modified residue" description="4-aspartylphosphate" evidence="1">
    <location>
        <position position="55"/>
    </location>
</feature>
<dbReference type="RefSeq" id="WP_254086060.1">
    <property type="nucleotide sequence ID" value="NZ_JAHESE010000023.1"/>
</dbReference>
<organism evidence="4 5">
    <name type="scientific">Dawidia cretensis</name>
    <dbReference type="NCBI Taxonomy" id="2782350"/>
    <lineage>
        <taxon>Bacteria</taxon>
        <taxon>Pseudomonadati</taxon>
        <taxon>Bacteroidota</taxon>
        <taxon>Cytophagia</taxon>
        <taxon>Cytophagales</taxon>
        <taxon>Chryseotaleaceae</taxon>
        <taxon>Dawidia</taxon>
    </lineage>
</organism>
<evidence type="ECO:0000259" key="3">
    <source>
        <dbReference type="PROSITE" id="PS50930"/>
    </source>
</evidence>
<dbReference type="Proteomes" id="UP001319080">
    <property type="component" value="Unassembled WGS sequence"/>
</dbReference>
<dbReference type="GO" id="GO:0003677">
    <property type="term" value="F:DNA binding"/>
    <property type="evidence" value="ECO:0007669"/>
    <property type="project" value="UniProtKB-KW"/>
</dbReference>
<sequence>MKVLILEDEEIIARHLEGLVKQYPQPAEVLSVIPSVQDALHWLGIHPSPDLILMDIHLEDDLVFALFDSIDLTVPVIFTTAYDEYVIQAFKVNSIDYLLKPIQYEALAAALDKYYTLERHFTRTSPADMASLLAQLKVKEYKDRFMVTLGNKIQSIPTNDIAYFFLEEKMTFLVTDKGARLPINYSLDLLSQVLDPHDFFRVNRQYYIAHRAIRAAHHYSTGKLKLELQPLPKEMVFVSGDRLTPFKEWLGK</sequence>
<keyword evidence="4" id="KW-0238">DNA-binding</keyword>
<keyword evidence="1" id="KW-0597">Phosphoprotein</keyword>
<proteinExistence type="predicted"/>
<dbReference type="SMART" id="SM00850">
    <property type="entry name" value="LytTR"/>
    <property type="match status" value="1"/>
</dbReference>
<feature type="domain" description="HTH LytTR-type" evidence="3">
    <location>
        <begin position="145"/>
        <end position="214"/>
    </location>
</feature>
<dbReference type="InterPro" id="IPR007492">
    <property type="entry name" value="LytTR_DNA-bd_dom"/>
</dbReference>
<evidence type="ECO:0000256" key="1">
    <source>
        <dbReference type="PROSITE-ProRule" id="PRU00169"/>
    </source>
</evidence>
<comment type="caution">
    <text evidence="4">The sequence shown here is derived from an EMBL/GenBank/DDBJ whole genome shotgun (WGS) entry which is preliminary data.</text>
</comment>
<reference evidence="4 5" key="1">
    <citation type="submission" date="2021-05" db="EMBL/GenBank/DDBJ databases">
        <title>A Polyphasic approach of four new species of the genus Ohtaekwangia: Ohtaekwangia histidinii sp. nov., Ohtaekwangia cretensis sp. nov., Ohtaekwangia indiensis sp. nov., Ohtaekwangia reichenbachii sp. nov. from diverse environment.</title>
        <authorList>
            <person name="Octaviana S."/>
        </authorList>
    </citation>
    <scope>NUCLEOTIDE SEQUENCE [LARGE SCALE GENOMIC DNA]</scope>
    <source>
        <strain evidence="4 5">PWU5</strain>
    </source>
</reference>
<dbReference type="PROSITE" id="PS50110">
    <property type="entry name" value="RESPONSE_REGULATORY"/>
    <property type="match status" value="1"/>
</dbReference>
<gene>
    <name evidence="4" type="ORF">KK062_19745</name>
</gene>
<dbReference type="EMBL" id="JAHESE010000023">
    <property type="protein sequence ID" value="MBT1710487.1"/>
    <property type="molecule type" value="Genomic_DNA"/>
</dbReference>
<dbReference type="AlphaFoldDB" id="A0AAP2GWE1"/>